<dbReference type="SUPFAM" id="SSF53448">
    <property type="entry name" value="Nucleotide-diphospho-sugar transferases"/>
    <property type="match status" value="1"/>
</dbReference>
<dbReference type="AlphaFoldDB" id="A0A382UJH5"/>
<dbReference type="Pfam" id="PF00535">
    <property type="entry name" value="Glycos_transf_2"/>
    <property type="match status" value="1"/>
</dbReference>
<accession>A0A382UJH5</accession>
<protein>
    <recommendedName>
        <fullName evidence="4">Glycosyltransferase 2-like domain-containing protein</fullName>
    </recommendedName>
</protein>
<feature type="transmembrane region" description="Helical" evidence="3">
    <location>
        <begin position="7"/>
        <end position="28"/>
    </location>
</feature>
<dbReference type="GO" id="GO:0016757">
    <property type="term" value="F:glycosyltransferase activity"/>
    <property type="evidence" value="ECO:0007669"/>
    <property type="project" value="UniProtKB-KW"/>
</dbReference>
<proteinExistence type="predicted"/>
<dbReference type="PANTHER" id="PTHR43630">
    <property type="entry name" value="POLY-BETA-1,6-N-ACETYL-D-GLUCOSAMINE SYNTHASE"/>
    <property type="match status" value="1"/>
</dbReference>
<sequence>MIEIINIIGILSAVIYLLILLYLITGIIRTKTDLTDEQPFVSVIVAAHNEAKNIAVCLDSLLNQDYPEEKMEIIIVNDRSKDDTAMILEEYENNNNFIHVVTVSECEAGVSPKKNAISQGINISSGDIIITTDADCRVPKLWLKTMLSYFTPETGVVAGLVILHPTKWFFSRFMCIDAIMNNLIIVGTLGWGHAVACKGGNFAYRKKIYKELNGFAGLEKILSGDDDLFLQKISSQTHWNVQCCSDFNAIVSTHPPVVFKHFINQRKDIFQLQNILDCQ</sequence>
<dbReference type="InterPro" id="IPR001173">
    <property type="entry name" value="Glyco_trans_2-like"/>
</dbReference>
<dbReference type="InterPro" id="IPR029044">
    <property type="entry name" value="Nucleotide-diphossugar_trans"/>
</dbReference>
<evidence type="ECO:0000313" key="5">
    <source>
        <dbReference type="EMBL" id="SVD34424.1"/>
    </source>
</evidence>
<gene>
    <name evidence="5" type="ORF">METZ01_LOCUS387278</name>
</gene>
<keyword evidence="1" id="KW-0328">Glycosyltransferase</keyword>
<evidence type="ECO:0000259" key="4">
    <source>
        <dbReference type="Pfam" id="PF00535"/>
    </source>
</evidence>
<evidence type="ECO:0000256" key="3">
    <source>
        <dbReference type="SAM" id="Phobius"/>
    </source>
</evidence>
<name>A0A382UJH5_9ZZZZ</name>
<keyword evidence="3" id="KW-0812">Transmembrane</keyword>
<dbReference type="EMBL" id="UINC01144732">
    <property type="protein sequence ID" value="SVD34424.1"/>
    <property type="molecule type" value="Genomic_DNA"/>
</dbReference>
<organism evidence="5">
    <name type="scientific">marine metagenome</name>
    <dbReference type="NCBI Taxonomy" id="408172"/>
    <lineage>
        <taxon>unclassified sequences</taxon>
        <taxon>metagenomes</taxon>
        <taxon>ecological metagenomes</taxon>
    </lineage>
</organism>
<dbReference type="PANTHER" id="PTHR43630:SF1">
    <property type="entry name" value="POLY-BETA-1,6-N-ACETYL-D-GLUCOSAMINE SYNTHASE"/>
    <property type="match status" value="1"/>
</dbReference>
<dbReference type="Gene3D" id="3.90.550.10">
    <property type="entry name" value="Spore Coat Polysaccharide Biosynthesis Protein SpsA, Chain A"/>
    <property type="match status" value="1"/>
</dbReference>
<reference evidence="5" key="1">
    <citation type="submission" date="2018-05" db="EMBL/GenBank/DDBJ databases">
        <authorList>
            <person name="Lanie J.A."/>
            <person name="Ng W.-L."/>
            <person name="Kazmierczak K.M."/>
            <person name="Andrzejewski T.M."/>
            <person name="Davidsen T.M."/>
            <person name="Wayne K.J."/>
            <person name="Tettelin H."/>
            <person name="Glass J.I."/>
            <person name="Rusch D."/>
            <person name="Podicherti R."/>
            <person name="Tsui H.-C.T."/>
            <person name="Winkler M.E."/>
        </authorList>
    </citation>
    <scope>NUCLEOTIDE SEQUENCE</scope>
</reference>
<keyword evidence="3" id="KW-0472">Membrane</keyword>
<evidence type="ECO:0000256" key="1">
    <source>
        <dbReference type="ARBA" id="ARBA00022676"/>
    </source>
</evidence>
<keyword evidence="2" id="KW-0808">Transferase</keyword>
<feature type="domain" description="Glycosyltransferase 2-like" evidence="4">
    <location>
        <begin position="42"/>
        <end position="211"/>
    </location>
</feature>
<evidence type="ECO:0000256" key="2">
    <source>
        <dbReference type="ARBA" id="ARBA00022679"/>
    </source>
</evidence>
<keyword evidence="3" id="KW-1133">Transmembrane helix</keyword>